<comment type="similarity">
    <text evidence="1">Belongs to the transferase hexapeptide repeat family.</text>
</comment>
<evidence type="ECO:0000256" key="2">
    <source>
        <dbReference type="ARBA" id="ARBA00022679"/>
    </source>
</evidence>
<dbReference type="PANTHER" id="PTHR23416:SF23">
    <property type="entry name" value="ACETYLTRANSFERASE C18B11.09C-RELATED"/>
    <property type="match status" value="1"/>
</dbReference>
<dbReference type="InterPro" id="IPR051159">
    <property type="entry name" value="Hexapeptide_acetyltransf"/>
</dbReference>
<keyword evidence="2" id="KW-0808">Transferase</keyword>
<name>A0AA94Y4G6_9BACE</name>
<evidence type="ECO:0000313" key="4">
    <source>
        <dbReference type="Proteomes" id="UP001060260"/>
    </source>
</evidence>
<dbReference type="InterPro" id="IPR001451">
    <property type="entry name" value="Hexapep"/>
</dbReference>
<dbReference type="InterPro" id="IPR011004">
    <property type="entry name" value="Trimer_LpxA-like_sf"/>
</dbReference>
<gene>
    <name evidence="3" type="ORF">NXW23_13535</name>
</gene>
<dbReference type="GO" id="GO:0005829">
    <property type="term" value="C:cytosol"/>
    <property type="evidence" value="ECO:0007669"/>
    <property type="project" value="TreeGrafter"/>
</dbReference>
<evidence type="ECO:0000313" key="3">
    <source>
        <dbReference type="EMBL" id="UVQ95405.1"/>
    </source>
</evidence>
<dbReference type="GO" id="GO:0008374">
    <property type="term" value="F:O-acyltransferase activity"/>
    <property type="evidence" value="ECO:0007669"/>
    <property type="project" value="TreeGrafter"/>
</dbReference>
<dbReference type="AlphaFoldDB" id="A0AA94Y4G6"/>
<evidence type="ECO:0000256" key="1">
    <source>
        <dbReference type="ARBA" id="ARBA00007274"/>
    </source>
</evidence>
<dbReference type="SUPFAM" id="SSF51161">
    <property type="entry name" value="Trimeric LpxA-like enzymes"/>
    <property type="match status" value="1"/>
</dbReference>
<dbReference type="Pfam" id="PF00132">
    <property type="entry name" value="Hexapep"/>
    <property type="match status" value="1"/>
</dbReference>
<dbReference type="EMBL" id="CP103166">
    <property type="protein sequence ID" value="UVQ95405.1"/>
    <property type="molecule type" value="Genomic_DNA"/>
</dbReference>
<reference evidence="3" key="1">
    <citation type="submission" date="2022-08" db="EMBL/GenBank/DDBJ databases">
        <title>Genome Sequencing of Bacteroides fragilis Group Isolates with Nanopore Technology.</title>
        <authorList>
            <person name="Tisza M.J."/>
            <person name="Smith D."/>
            <person name="Dekker J.P."/>
        </authorList>
    </citation>
    <scope>NUCLEOTIDE SEQUENCE</scope>
    <source>
        <strain evidence="3">BFG-474</strain>
    </source>
</reference>
<protein>
    <submittedName>
        <fullName evidence="3">Galactoside O-acetyltransferase</fullName>
    </submittedName>
</protein>
<proteinExistence type="inferred from homology"/>
<sequence length="150" mass="16709">MYVTGGKLIIKENSIVAEGLTAITGQHQSKIGEVFGKAGNSNLLEKDIIVEEDVWIGASVMLLSGAHIGRGAIIGAGTVIRDQNIPPYSIVVGNPAKIIGFRFTVEETLEHERLIYDEQNRLPEKKLRTNYKYYYETRIGQIMSYLALRL</sequence>
<dbReference type="Gene3D" id="2.160.10.10">
    <property type="entry name" value="Hexapeptide repeat proteins"/>
    <property type="match status" value="1"/>
</dbReference>
<dbReference type="PANTHER" id="PTHR23416">
    <property type="entry name" value="SIALIC ACID SYNTHASE-RELATED"/>
    <property type="match status" value="1"/>
</dbReference>
<organism evidence="3 4">
    <name type="scientific">Bacteroides caccae</name>
    <dbReference type="NCBI Taxonomy" id="47678"/>
    <lineage>
        <taxon>Bacteria</taxon>
        <taxon>Pseudomonadati</taxon>
        <taxon>Bacteroidota</taxon>
        <taxon>Bacteroidia</taxon>
        <taxon>Bacteroidales</taxon>
        <taxon>Bacteroidaceae</taxon>
        <taxon>Bacteroides</taxon>
    </lineage>
</organism>
<accession>A0AA94Y4G6</accession>
<dbReference type="Proteomes" id="UP001060260">
    <property type="component" value="Chromosome"/>
</dbReference>